<organism>
    <name type="scientific">Pediculus humanus subsp. corporis</name>
    <name type="common">Body louse</name>
    <dbReference type="NCBI Taxonomy" id="121224"/>
    <lineage>
        <taxon>Eukaryota</taxon>
        <taxon>Metazoa</taxon>
        <taxon>Ecdysozoa</taxon>
        <taxon>Arthropoda</taxon>
        <taxon>Hexapoda</taxon>
        <taxon>Insecta</taxon>
        <taxon>Pterygota</taxon>
        <taxon>Neoptera</taxon>
        <taxon>Paraneoptera</taxon>
        <taxon>Psocodea</taxon>
        <taxon>Troctomorpha</taxon>
        <taxon>Phthiraptera</taxon>
        <taxon>Anoplura</taxon>
        <taxon>Pediculidae</taxon>
        <taxon>Pediculus</taxon>
    </lineage>
</organism>
<dbReference type="PANTHER" id="PTHR24408:SF58">
    <property type="entry name" value="TRANSCRIPTION FACTOR (TFIIIA), PUTATIVE (AFU_ORTHOLOGUE AFUA_1G05150)-RELATED"/>
    <property type="match status" value="1"/>
</dbReference>
<dbReference type="GO" id="GO:0005634">
    <property type="term" value="C:nucleus"/>
    <property type="evidence" value="ECO:0007669"/>
    <property type="project" value="UniProtKB-SubCell"/>
</dbReference>
<dbReference type="SMART" id="SM00355">
    <property type="entry name" value="ZnF_C2H2"/>
    <property type="match status" value="2"/>
</dbReference>
<proteinExistence type="predicted"/>
<gene>
    <name evidence="11" type="primary">8230011</name>
    <name evidence="10" type="ORF">Phum_PHUM449170</name>
</gene>
<dbReference type="PROSITE" id="PS00028">
    <property type="entry name" value="ZINC_FINGER_C2H2_1"/>
    <property type="match status" value="1"/>
</dbReference>
<evidence type="ECO:0000256" key="1">
    <source>
        <dbReference type="ARBA" id="ARBA00004123"/>
    </source>
</evidence>
<dbReference type="GO" id="GO:0000981">
    <property type="term" value="F:DNA-binding transcription factor activity, RNA polymerase II-specific"/>
    <property type="evidence" value="ECO:0007669"/>
    <property type="project" value="TreeGrafter"/>
</dbReference>
<keyword evidence="12" id="KW-1185">Reference proteome</keyword>
<protein>
    <submittedName>
        <fullName evidence="10 11">Zinc finger protein, putative</fullName>
    </submittedName>
</protein>
<dbReference type="GeneID" id="8230011"/>
<reference evidence="11" key="3">
    <citation type="submission" date="2021-02" db="UniProtKB">
        <authorList>
            <consortium name="EnsemblMetazoa"/>
        </authorList>
    </citation>
    <scope>IDENTIFICATION</scope>
    <source>
        <strain evidence="11">USDA</strain>
    </source>
</reference>
<dbReference type="GO" id="GO:0008270">
    <property type="term" value="F:zinc ion binding"/>
    <property type="evidence" value="ECO:0007669"/>
    <property type="project" value="UniProtKB-KW"/>
</dbReference>
<evidence type="ECO:0000256" key="3">
    <source>
        <dbReference type="ARBA" id="ARBA00022737"/>
    </source>
</evidence>
<dbReference type="GO" id="GO:0043565">
    <property type="term" value="F:sequence-specific DNA binding"/>
    <property type="evidence" value="ECO:0007669"/>
    <property type="project" value="TreeGrafter"/>
</dbReference>
<name>E0VUD4_PEDHC</name>
<dbReference type="EMBL" id="AAZO01005477">
    <property type="status" value="NOT_ANNOTATED_CDS"/>
    <property type="molecule type" value="Genomic_DNA"/>
</dbReference>
<dbReference type="KEGG" id="phu:Phum_PHUM449170"/>
<dbReference type="AlphaFoldDB" id="E0VUD4"/>
<dbReference type="FunFam" id="3.30.160.60:FF:000145">
    <property type="entry name" value="Zinc finger protein 574"/>
    <property type="match status" value="1"/>
</dbReference>
<evidence type="ECO:0000259" key="9">
    <source>
        <dbReference type="PROSITE" id="PS50157"/>
    </source>
</evidence>
<dbReference type="eggNOG" id="ENOG502SW9R">
    <property type="taxonomic scope" value="Eukaryota"/>
</dbReference>
<evidence type="ECO:0000313" key="10">
    <source>
        <dbReference type="EMBL" id="EEB16990.1"/>
    </source>
</evidence>
<dbReference type="Gene3D" id="3.30.160.60">
    <property type="entry name" value="Classic Zinc Finger"/>
    <property type="match status" value="1"/>
</dbReference>
<evidence type="ECO:0000256" key="2">
    <source>
        <dbReference type="ARBA" id="ARBA00022723"/>
    </source>
</evidence>
<dbReference type="CTD" id="8230011"/>
<keyword evidence="6" id="KW-0539">Nucleus</keyword>
<keyword evidence="4 7" id="KW-0863">Zinc-finger</keyword>
<keyword evidence="3" id="KW-0677">Repeat</keyword>
<dbReference type="EnsemblMetazoa" id="PHUM449170-RA">
    <property type="protein sequence ID" value="PHUM449170-PA"/>
    <property type="gene ID" value="PHUM449170"/>
</dbReference>
<feature type="compositionally biased region" description="Gly residues" evidence="8">
    <location>
        <begin position="130"/>
        <end position="142"/>
    </location>
</feature>
<dbReference type="RefSeq" id="XP_002429728.1">
    <property type="nucleotide sequence ID" value="XM_002429683.1"/>
</dbReference>
<feature type="compositionally biased region" description="Polar residues" evidence="8">
    <location>
        <begin position="109"/>
        <end position="120"/>
    </location>
</feature>
<reference evidence="10" key="1">
    <citation type="submission" date="2007-04" db="EMBL/GenBank/DDBJ databases">
        <title>Annotation of Pediculus humanus corporis strain USDA.</title>
        <authorList>
            <person name="Kirkness E."/>
            <person name="Hannick L."/>
            <person name="Hass B."/>
            <person name="Bruggner R."/>
            <person name="Lawson D."/>
            <person name="Bidwell S."/>
            <person name="Joardar V."/>
            <person name="Caler E."/>
            <person name="Walenz B."/>
            <person name="Inman J."/>
            <person name="Schobel S."/>
            <person name="Galinsky K."/>
            <person name="Amedeo P."/>
            <person name="Strausberg R."/>
        </authorList>
    </citation>
    <scope>NUCLEOTIDE SEQUENCE</scope>
    <source>
        <strain evidence="10">USDA</strain>
    </source>
</reference>
<evidence type="ECO:0000256" key="7">
    <source>
        <dbReference type="PROSITE-ProRule" id="PRU00042"/>
    </source>
</evidence>
<keyword evidence="2" id="KW-0479">Metal-binding</keyword>
<feature type="region of interest" description="Disordered" evidence="8">
    <location>
        <begin position="107"/>
        <end position="148"/>
    </location>
</feature>
<dbReference type="SUPFAM" id="SSF57667">
    <property type="entry name" value="beta-beta-alpha zinc fingers"/>
    <property type="match status" value="1"/>
</dbReference>
<comment type="subcellular location">
    <subcellularLocation>
        <location evidence="1">Nucleus</location>
    </subcellularLocation>
</comment>
<evidence type="ECO:0000256" key="6">
    <source>
        <dbReference type="ARBA" id="ARBA00023242"/>
    </source>
</evidence>
<dbReference type="EMBL" id="DS235785">
    <property type="protein sequence ID" value="EEB16990.1"/>
    <property type="molecule type" value="Genomic_DNA"/>
</dbReference>
<dbReference type="HOGENOM" id="CLU_1350338_0_0_1"/>
<dbReference type="Proteomes" id="UP000009046">
    <property type="component" value="Unassembled WGS sequence"/>
</dbReference>
<evidence type="ECO:0000256" key="4">
    <source>
        <dbReference type="ARBA" id="ARBA00022771"/>
    </source>
</evidence>
<accession>E0VUD4</accession>
<evidence type="ECO:0000256" key="5">
    <source>
        <dbReference type="ARBA" id="ARBA00022833"/>
    </source>
</evidence>
<dbReference type="InterPro" id="IPR036236">
    <property type="entry name" value="Znf_C2H2_sf"/>
</dbReference>
<dbReference type="InParanoid" id="E0VUD4"/>
<dbReference type="Pfam" id="PF00096">
    <property type="entry name" value="zf-C2H2"/>
    <property type="match status" value="2"/>
</dbReference>
<evidence type="ECO:0000256" key="8">
    <source>
        <dbReference type="SAM" id="MobiDB-lite"/>
    </source>
</evidence>
<sequence>MIVLSVRSMPHYLPYLSAKENAMLEYERLLMLKLDDTMNDSPKTHACPMCGRCYKIRSTLNRHIRYECGMARKKLACEICGKKFSRPDNLKQHEQTHVTIYFSGETGAASDSANNSTSVCSDVKESKNSVGGGGGGEGGGADKGIAPPSSQQIYLIDDSKPSLQSLQIQGQPVKIQLQNQPVKIQLQNQSLVQKIQLQNPSNN</sequence>
<dbReference type="VEuPathDB" id="VectorBase:PHUM449170"/>
<evidence type="ECO:0000313" key="11">
    <source>
        <dbReference type="EnsemblMetazoa" id="PHUM449170-PA"/>
    </source>
</evidence>
<feature type="domain" description="C2H2-type" evidence="9">
    <location>
        <begin position="75"/>
        <end position="97"/>
    </location>
</feature>
<dbReference type="InterPro" id="IPR013087">
    <property type="entry name" value="Znf_C2H2_type"/>
</dbReference>
<dbReference type="PROSITE" id="PS50157">
    <property type="entry name" value="ZINC_FINGER_C2H2_2"/>
    <property type="match status" value="2"/>
</dbReference>
<reference evidence="10" key="2">
    <citation type="submission" date="2007-04" db="EMBL/GenBank/DDBJ databases">
        <title>The genome of the human body louse.</title>
        <authorList>
            <consortium name="The Human Body Louse Genome Consortium"/>
            <person name="Kirkness E."/>
            <person name="Walenz B."/>
            <person name="Hass B."/>
            <person name="Bruggner R."/>
            <person name="Strausberg R."/>
        </authorList>
    </citation>
    <scope>NUCLEOTIDE SEQUENCE</scope>
    <source>
        <strain evidence="10">USDA</strain>
    </source>
</reference>
<keyword evidence="5" id="KW-0862">Zinc</keyword>
<dbReference type="PANTHER" id="PTHR24408">
    <property type="entry name" value="ZINC FINGER PROTEIN"/>
    <property type="match status" value="1"/>
</dbReference>
<evidence type="ECO:0000313" key="12">
    <source>
        <dbReference type="Proteomes" id="UP000009046"/>
    </source>
</evidence>
<feature type="domain" description="C2H2-type" evidence="9">
    <location>
        <begin position="45"/>
        <end position="72"/>
    </location>
</feature>
<dbReference type="OrthoDB" id="3437960at2759"/>